<dbReference type="Gene3D" id="2.30.330.10">
    <property type="entry name" value="SpoA-like"/>
    <property type="match status" value="1"/>
</dbReference>
<dbReference type="PRINTS" id="PR00956">
    <property type="entry name" value="FLGMOTORFLIN"/>
</dbReference>
<dbReference type="OrthoDB" id="9773459at2"/>
<dbReference type="InterPro" id="IPR012826">
    <property type="entry name" value="FliN"/>
</dbReference>
<evidence type="ECO:0000313" key="10">
    <source>
        <dbReference type="Proteomes" id="UP000271849"/>
    </source>
</evidence>
<evidence type="ECO:0000256" key="4">
    <source>
        <dbReference type="ARBA" id="ARBA00022500"/>
    </source>
</evidence>
<keyword evidence="9" id="KW-0966">Cell projection</keyword>
<feature type="domain" description="Flagellar motor switch protein FliN-like C-terminal" evidence="8">
    <location>
        <begin position="60"/>
        <end position="128"/>
    </location>
</feature>
<evidence type="ECO:0000256" key="7">
    <source>
        <dbReference type="RuleBase" id="RU362074"/>
    </source>
</evidence>
<evidence type="ECO:0000256" key="6">
    <source>
        <dbReference type="ARBA" id="ARBA00023136"/>
    </source>
</evidence>
<protein>
    <recommendedName>
        <fullName evidence="2 7">Flagellar motor switch protein FliN</fullName>
    </recommendedName>
</protein>
<keyword evidence="3 7" id="KW-1003">Cell membrane</keyword>
<dbReference type="GO" id="GO:0006935">
    <property type="term" value="P:chemotaxis"/>
    <property type="evidence" value="ECO:0007669"/>
    <property type="project" value="UniProtKB-KW"/>
</dbReference>
<comment type="subcellular location">
    <subcellularLocation>
        <location evidence="7">Cell membrane</location>
        <topology evidence="7">Peripheral membrane protein</topology>
        <orientation evidence="7">Cytoplasmic side</orientation>
    </subcellularLocation>
    <subcellularLocation>
        <location evidence="7">Bacterial flagellum basal body</location>
    </subcellularLocation>
</comment>
<keyword evidence="6 7" id="KW-0472">Membrane</keyword>
<evidence type="ECO:0000256" key="5">
    <source>
        <dbReference type="ARBA" id="ARBA00022779"/>
    </source>
</evidence>
<keyword evidence="4 7" id="KW-0145">Chemotaxis</keyword>
<keyword evidence="9" id="KW-0282">Flagellum</keyword>
<keyword evidence="7" id="KW-0975">Bacterial flagellum</keyword>
<dbReference type="SUPFAM" id="SSF101801">
    <property type="entry name" value="Surface presentation of antigens (SPOA)"/>
    <property type="match status" value="1"/>
</dbReference>
<evidence type="ECO:0000256" key="2">
    <source>
        <dbReference type="ARBA" id="ARBA00021897"/>
    </source>
</evidence>
<dbReference type="GO" id="GO:0003774">
    <property type="term" value="F:cytoskeletal motor activity"/>
    <property type="evidence" value="ECO:0007669"/>
    <property type="project" value="UniProtKB-UniRule"/>
</dbReference>
<sequence length="133" mass="15170">MKEKNKELNKMDSTEITNNSVLEKNKNYSNNANFFKKKRSASDDIFQKIDSSKLDNSVFMSVPLHLTVELGKKKITIQELLQLSNGSILALEDKVDEPLNIFVNNFLIALGELVVHNNKYGVRIIKLMSNQIK</sequence>
<dbReference type="InterPro" id="IPR036429">
    <property type="entry name" value="SpoA-like_sf"/>
</dbReference>
<dbReference type="STRING" id="1921549.GCA_900128825_00051"/>
<dbReference type="GO" id="GO:0009425">
    <property type="term" value="C:bacterial-type flagellum basal body"/>
    <property type="evidence" value="ECO:0007669"/>
    <property type="project" value="UniProtKB-SubCell"/>
</dbReference>
<dbReference type="RefSeq" id="WP_158348919.1">
    <property type="nucleotide sequence ID" value="NZ_LR025085.1"/>
</dbReference>
<dbReference type="PANTHER" id="PTHR43484">
    <property type="match status" value="1"/>
</dbReference>
<evidence type="ECO:0000256" key="1">
    <source>
        <dbReference type="ARBA" id="ARBA00009226"/>
    </source>
</evidence>
<evidence type="ECO:0000313" key="9">
    <source>
        <dbReference type="EMBL" id="VAX76269.1"/>
    </source>
</evidence>
<dbReference type="InterPro" id="IPR051469">
    <property type="entry name" value="FliN/MopA/SpaO"/>
</dbReference>
<comment type="function">
    <text evidence="7">FliN is one of three proteins (FliG, FliN, FliM) that form the rotor-mounted switch complex (C ring), located at the base of the basal body. This complex interacts with the CheY and CheZ chemotaxis proteins, in addition to contacting components of the motor that determine the direction of flagellar rotation.</text>
</comment>
<dbReference type="EMBL" id="LR025085">
    <property type="protein sequence ID" value="VAX76269.1"/>
    <property type="molecule type" value="Genomic_DNA"/>
</dbReference>
<comment type="similarity">
    <text evidence="1 7">Belongs to the FliN/MopA/SpaO family.</text>
</comment>
<name>A0A3B1E9B7_9GAMM</name>
<dbReference type="Pfam" id="PF01052">
    <property type="entry name" value="FliMN_C"/>
    <property type="match status" value="1"/>
</dbReference>
<keyword evidence="9" id="KW-0969">Cilium</keyword>
<dbReference type="Proteomes" id="UP000271849">
    <property type="component" value="Chromosome"/>
</dbReference>
<dbReference type="GO" id="GO:0071973">
    <property type="term" value="P:bacterial-type flagellum-dependent cell motility"/>
    <property type="evidence" value="ECO:0007669"/>
    <property type="project" value="UniProtKB-UniRule"/>
</dbReference>
<dbReference type="InterPro" id="IPR001543">
    <property type="entry name" value="FliN-like_C"/>
</dbReference>
<keyword evidence="5 7" id="KW-0283">Flagellar rotation</keyword>
<gene>
    <name evidence="9" type="primary">fliN</name>
    <name evidence="9" type="ORF">BUCINSTRO3249_0051</name>
</gene>
<reference evidence="10" key="1">
    <citation type="submission" date="2018-09" db="EMBL/GenBank/DDBJ databases">
        <authorList>
            <person name="Manzano-Marin A."/>
            <person name="Manzano-Marin A."/>
        </authorList>
    </citation>
    <scope>NUCLEOTIDE SEQUENCE [LARGE SCALE GENOMIC DNA]</scope>
    <source>
        <strain evidence="10">BuCistrobi</strain>
    </source>
</reference>
<accession>A0A3B1E9B7</accession>
<organism evidence="9 10">
    <name type="scientific">Buchnera aphidicola</name>
    <name type="common">Cinara strobi</name>
    <dbReference type="NCBI Taxonomy" id="1921549"/>
    <lineage>
        <taxon>Bacteria</taxon>
        <taxon>Pseudomonadati</taxon>
        <taxon>Pseudomonadota</taxon>
        <taxon>Gammaproteobacteria</taxon>
        <taxon>Enterobacterales</taxon>
        <taxon>Erwiniaceae</taxon>
        <taxon>Buchnera</taxon>
    </lineage>
</organism>
<dbReference type="GO" id="GO:0005886">
    <property type="term" value="C:plasma membrane"/>
    <property type="evidence" value="ECO:0007669"/>
    <property type="project" value="UniProtKB-SubCell"/>
</dbReference>
<dbReference type="AlphaFoldDB" id="A0A3B1E9B7"/>
<dbReference type="InterPro" id="IPR001172">
    <property type="entry name" value="FliN_T3SS_HrcQb"/>
</dbReference>
<evidence type="ECO:0000256" key="3">
    <source>
        <dbReference type="ARBA" id="ARBA00022475"/>
    </source>
</evidence>
<dbReference type="NCBIfam" id="TIGR02480">
    <property type="entry name" value="fliN"/>
    <property type="match status" value="1"/>
</dbReference>
<dbReference type="PANTHER" id="PTHR43484:SF1">
    <property type="entry name" value="FLAGELLAR MOTOR SWITCH PROTEIN FLIN"/>
    <property type="match status" value="1"/>
</dbReference>
<evidence type="ECO:0000259" key="8">
    <source>
        <dbReference type="Pfam" id="PF01052"/>
    </source>
</evidence>
<proteinExistence type="inferred from homology"/>